<dbReference type="GeneTree" id="ENSGT00940000156128"/>
<dbReference type="Gene3D" id="2.60.120.380">
    <property type="match status" value="1"/>
</dbReference>
<dbReference type="PANTHER" id="PTHR10183">
    <property type="entry name" value="CALPAIN"/>
    <property type="match status" value="1"/>
</dbReference>
<dbReference type="InterPro" id="IPR022682">
    <property type="entry name" value="Calpain_domain_III"/>
</dbReference>
<dbReference type="PROSITE" id="PS00139">
    <property type="entry name" value="THIOL_PROTEASE_CYS"/>
    <property type="match status" value="1"/>
</dbReference>
<dbReference type="InterPro" id="IPR022683">
    <property type="entry name" value="Calpain_III"/>
</dbReference>
<keyword evidence="2 6" id="KW-0645">Protease</keyword>
<dbReference type="FunFam" id="3.90.70.10:FF:000001">
    <property type="entry name" value="Calpain-1 catalytic subunit"/>
    <property type="match status" value="1"/>
</dbReference>
<dbReference type="AlphaFoldDB" id="A0A8C7WZ71"/>
<dbReference type="InterPro" id="IPR022684">
    <property type="entry name" value="Calpain_cysteine_protease"/>
</dbReference>
<dbReference type="GO" id="GO:0005737">
    <property type="term" value="C:cytoplasm"/>
    <property type="evidence" value="ECO:0007669"/>
    <property type="project" value="TreeGrafter"/>
</dbReference>
<name>A0A8C7WZ71_9TELE</name>
<reference evidence="8" key="1">
    <citation type="submission" date="2025-08" db="UniProtKB">
        <authorList>
            <consortium name="Ensembl"/>
        </authorList>
    </citation>
    <scope>IDENTIFICATION</scope>
</reference>
<evidence type="ECO:0000259" key="7">
    <source>
        <dbReference type="PROSITE" id="PS50203"/>
    </source>
</evidence>
<evidence type="ECO:0000256" key="1">
    <source>
        <dbReference type="ARBA" id="ARBA00007623"/>
    </source>
</evidence>
<feature type="domain" description="Calpain catalytic" evidence="7">
    <location>
        <begin position="26"/>
        <end position="342"/>
    </location>
</feature>
<evidence type="ECO:0000256" key="5">
    <source>
        <dbReference type="PIRSR" id="PIRSR622684-1"/>
    </source>
</evidence>
<sequence>MSSSVVPFKNQRYADLKRESIQRKILFRDPEFPADDSSLFYKEPPPGVVEWKRPGKISSDPHLFVEGINSHDLYQGEIGNCWFVAASSCLAMMPHLWQRVIPDWQEQEWDPKHPENYAGIFHFQFWVFGQWIDVVVDDRLPTINGKLIYCHSNSKKEFWSPLLEKAYAKLYGCYESLSGGFAGDAVVDFTGAVFERIDLEGEAFYKDQRNQDYLFENLLKVYEHGGIISCGITAEPHELEFKMANGLVKGHAYSVTAVKRIHLRHELVAHFKTETLPMIRMRNPWGKMEWNGPWSDSSKEWAKIGDTERHNLGLTVEDDGEFWMSFRDWCRHFSDADICHIFDNLLTSNRKKEVFNSDLNCLLNCLFQYLFDVTKITDEVLINLQQEDQRFKKKTGQEKDVAIDFSVWKVELNRNSEMHRTQKQTGKKSFPSVRAVFMRCNLPQGQYVVVPSTSDSGEQGKFMLRIFTNVDPGLW</sequence>
<dbReference type="PANTHER" id="PTHR10183:SF381">
    <property type="entry name" value="CALPAIN-6"/>
    <property type="match status" value="1"/>
</dbReference>
<dbReference type="InterPro" id="IPR038765">
    <property type="entry name" value="Papain-like_cys_pep_sf"/>
</dbReference>
<accession>A0A8C7WZ71</accession>
<feature type="active site" evidence="5 6">
    <location>
        <position position="251"/>
    </location>
</feature>
<keyword evidence="3 6" id="KW-0378">Hydrolase</keyword>
<evidence type="ECO:0000256" key="2">
    <source>
        <dbReference type="ARBA" id="ARBA00022670"/>
    </source>
</evidence>
<protein>
    <recommendedName>
        <fullName evidence="7">Calpain catalytic domain-containing protein</fullName>
    </recommendedName>
</protein>
<dbReference type="GO" id="GO:0004198">
    <property type="term" value="F:calcium-dependent cysteine-type endopeptidase activity"/>
    <property type="evidence" value="ECO:0007669"/>
    <property type="project" value="InterPro"/>
</dbReference>
<dbReference type="Pfam" id="PF00648">
    <property type="entry name" value="Peptidase_C2"/>
    <property type="match status" value="1"/>
</dbReference>
<keyword evidence="4 6" id="KW-0788">Thiol protease</keyword>
<dbReference type="Gene3D" id="3.90.70.10">
    <property type="entry name" value="Cysteine proteinases"/>
    <property type="match status" value="1"/>
</dbReference>
<dbReference type="PRINTS" id="PR00704">
    <property type="entry name" value="CALPAIN"/>
</dbReference>
<feature type="active site" evidence="5 6">
    <location>
        <position position="283"/>
    </location>
</feature>
<organism evidence="8 9">
    <name type="scientific">Oryzias sinensis</name>
    <name type="common">Chinese medaka</name>
    <dbReference type="NCBI Taxonomy" id="183150"/>
    <lineage>
        <taxon>Eukaryota</taxon>
        <taxon>Metazoa</taxon>
        <taxon>Chordata</taxon>
        <taxon>Craniata</taxon>
        <taxon>Vertebrata</taxon>
        <taxon>Euteleostomi</taxon>
        <taxon>Actinopterygii</taxon>
        <taxon>Neopterygii</taxon>
        <taxon>Teleostei</taxon>
        <taxon>Neoteleostei</taxon>
        <taxon>Acanthomorphata</taxon>
        <taxon>Ovalentaria</taxon>
        <taxon>Atherinomorphae</taxon>
        <taxon>Beloniformes</taxon>
        <taxon>Adrianichthyidae</taxon>
        <taxon>Oryziinae</taxon>
        <taxon>Oryzias</taxon>
    </lineage>
</organism>
<dbReference type="PROSITE" id="PS50203">
    <property type="entry name" value="CALPAIN_CAT"/>
    <property type="match status" value="1"/>
</dbReference>
<evidence type="ECO:0000256" key="3">
    <source>
        <dbReference type="ARBA" id="ARBA00022801"/>
    </source>
</evidence>
<dbReference type="SUPFAM" id="SSF49758">
    <property type="entry name" value="Calpain large subunit, middle domain (domain III)"/>
    <property type="match status" value="1"/>
</dbReference>
<dbReference type="Pfam" id="PF01067">
    <property type="entry name" value="Calpain_III"/>
    <property type="match status" value="1"/>
</dbReference>
<evidence type="ECO:0000313" key="9">
    <source>
        <dbReference type="Proteomes" id="UP000694383"/>
    </source>
</evidence>
<dbReference type="InterPro" id="IPR036213">
    <property type="entry name" value="Calpain_III_sf"/>
</dbReference>
<dbReference type="SUPFAM" id="SSF54001">
    <property type="entry name" value="Cysteine proteinases"/>
    <property type="match status" value="1"/>
</dbReference>
<dbReference type="CDD" id="cd00044">
    <property type="entry name" value="CysPc"/>
    <property type="match status" value="1"/>
</dbReference>
<reference evidence="8" key="2">
    <citation type="submission" date="2025-09" db="UniProtKB">
        <authorList>
            <consortium name="Ensembl"/>
        </authorList>
    </citation>
    <scope>IDENTIFICATION</scope>
</reference>
<comment type="similarity">
    <text evidence="1">Belongs to the peptidase C2 family.</text>
</comment>
<dbReference type="Proteomes" id="UP000694383">
    <property type="component" value="Unplaced"/>
</dbReference>
<dbReference type="InterPro" id="IPR001300">
    <property type="entry name" value="Peptidase_C2_calpain_cat"/>
</dbReference>
<dbReference type="Ensembl" id="ENSOSIT00000006009.1">
    <property type="protein sequence ID" value="ENSOSIP00000005595.1"/>
    <property type="gene ID" value="ENSOSIG00000003840.1"/>
</dbReference>
<evidence type="ECO:0000313" key="8">
    <source>
        <dbReference type="Ensembl" id="ENSOSIP00000005595.1"/>
    </source>
</evidence>
<dbReference type="GO" id="GO:0006508">
    <property type="term" value="P:proteolysis"/>
    <property type="evidence" value="ECO:0007669"/>
    <property type="project" value="UniProtKB-KW"/>
</dbReference>
<proteinExistence type="inferred from homology"/>
<dbReference type="InterPro" id="IPR000169">
    <property type="entry name" value="Pept_cys_AS"/>
</dbReference>
<dbReference type="SMART" id="SM00230">
    <property type="entry name" value="CysPc"/>
    <property type="match status" value="1"/>
</dbReference>
<evidence type="ECO:0000256" key="4">
    <source>
        <dbReference type="ARBA" id="ARBA00022807"/>
    </source>
</evidence>
<dbReference type="SMART" id="SM00720">
    <property type="entry name" value="calpain_III"/>
    <property type="match status" value="1"/>
</dbReference>
<feature type="active site" evidence="5 6">
    <location>
        <position position="81"/>
    </location>
</feature>
<evidence type="ECO:0000256" key="6">
    <source>
        <dbReference type="PROSITE-ProRule" id="PRU00239"/>
    </source>
</evidence>
<keyword evidence="9" id="KW-1185">Reference proteome</keyword>